<evidence type="ECO:0000259" key="2">
    <source>
        <dbReference type="Pfam" id="PF10030"/>
    </source>
</evidence>
<evidence type="ECO:0000313" key="4">
    <source>
        <dbReference type="Proteomes" id="UP000553193"/>
    </source>
</evidence>
<keyword evidence="1" id="KW-0732">Signal</keyword>
<feature type="chain" id="PRO_5032295954" description="DUF2272 domain-containing protein" evidence="1">
    <location>
        <begin position="22"/>
        <end position="270"/>
    </location>
</feature>
<evidence type="ECO:0000313" key="3">
    <source>
        <dbReference type="EMBL" id="MBB3900250.1"/>
    </source>
</evidence>
<name>A0A840AIE3_9PROT</name>
<dbReference type="AlphaFoldDB" id="A0A840AIE3"/>
<gene>
    <name evidence="3" type="ORF">GGQ83_003726</name>
</gene>
<dbReference type="RefSeq" id="WP_184386481.1">
    <property type="nucleotide sequence ID" value="NZ_JACIDJ010000009.1"/>
</dbReference>
<feature type="domain" description="DUF2272" evidence="2">
    <location>
        <begin position="76"/>
        <end position="244"/>
    </location>
</feature>
<dbReference type="EMBL" id="JACIDJ010000009">
    <property type="protein sequence ID" value="MBB3900250.1"/>
    <property type="molecule type" value="Genomic_DNA"/>
</dbReference>
<dbReference type="PROSITE" id="PS51257">
    <property type="entry name" value="PROKAR_LIPOPROTEIN"/>
    <property type="match status" value="1"/>
</dbReference>
<sequence length="270" mass="29170">MRRLCALALVLLAAACATPPAPPPPAPLPYPPSARERLQRLAMAEWQDWGCTTSGLPGPALAACAPVTAARPEADPSNFPRVLAYWRAVPQTEAAIPRNRALYARALGGEATPLWAEPFWSAAFISWLMGAAGVDHVEFAPDAAHARYLDHLDVLAATHPRTAPFLPRDPAAYAPEPGDLACFDRSRRPLARWADRASERGQFRPMHCDLVVSTGPGVVEMLGGNVNDMVTLHRAPADAGGRLLPTPRRFLVIMENRLGRLPPWGPVPIS</sequence>
<evidence type="ECO:0000256" key="1">
    <source>
        <dbReference type="SAM" id="SignalP"/>
    </source>
</evidence>
<dbReference type="Pfam" id="PF10030">
    <property type="entry name" value="DUF2272"/>
    <property type="match status" value="1"/>
</dbReference>
<dbReference type="Proteomes" id="UP000553193">
    <property type="component" value="Unassembled WGS sequence"/>
</dbReference>
<comment type="caution">
    <text evidence="3">The sequence shown here is derived from an EMBL/GenBank/DDBJ whole genome shotgun (WGS) entry which is preliminary data.</text>
</comment>
<proteinExistence type="predicted"/>
<protein>
    <recommendedName>
        <fullName evidence="2">DUF2272 domain-containing protein</fullName>
    </recommendedName>
</protein>
<feature type="signal peptide" evidence="1">
    <location>
        <begin position="1"/>
        <end position="21"/>
    </location>
</feature>
<keyword evidence="4" id="KW-1185">Reference proteome</keyword>
<organism evidence="3 4">
    <name type="scientific">Roseococcus suduntuyensis</name>
    <dbReference type="NCBI Taxonomy" id="455361"/>
    <lineage>
        <taxon>Bacteria</taxon>
        <taxon>Pseudomonadati</taxon>
        <taxon>Pseudomonadota</taxon>
        <taxon>Alphaproteobacteria</taxon>
        <taxon>Acetobacterales</taxon>
        <taxon>Roseomonadaceae</taxon>
        <taxon>Roseococcus</taxon>
    </lineage>
</organism>
<dbReference type="InterPro" id="IPR019262">
    <property type="entry name" value="DUF2272"/>
</dbReference>
<accession>A0A840AIE3</accession>
<reference evidence="3 4" key="1">
    <citation type="submission" date="2020-08" db="EMBL/GenBank/DDBJ databases">
        <title>Genomic Encyclopedia of Type Strains, Phase IV (KMG-IV): sequencing the most valuable type-strain genomes for metagenomic binning, comparative biology and taxonomic classification.</title>
        <authorList>
            <person name="Goeker M."/>
        </authorList>
    </citation>
    <scope>NUCLEOTIDE SEQUENCE [LARGE SCALE GENOMIC DNA]</scope>
    <source>
        <strain evidence="3 4">DSM 19979</strain>
    </source>
</reference>